<organism evidence="1 2">
    <name type="scientific">Polypterus senegalus</name>
    <name type="common">Senegal bichir</name>
    <dbReference type="NCBI Taxonomy" id="55291"/>
    <lineage>
        <taxon>Eukaryota</taxon>
        <taxon>Metazoa</taxon>
        <taxon>Chordata</taxon>
        <taxon>Craniata</taxon>
        <taxon>Vertebrata</taxon>
        <taxon>Euteleostomi</taxon>
        <taxon>Actinopterygii</taxon>
        <taxon>Polypteriformes</taxon>
        <taxon>Polypteridae</taxon>
        <taxon>Polypterus</taxon>
    </lineage>
</organism>
<dbReference type="InterPro" id="IPR005515">
    <property type="entry name" value="VOMI"/>
</dbReference>
<dbReference type="InterPro" id="IPR036706">
    <property type="entry name" value="VOMI_sf"/>
</dbReference>
<feature type="non-terminal residue" evidence="1">
    <location>
        <position position="58"/>
    </location>
</feature>
<dbReference type="Gene3D" id="2.100.10.20">
    <property type="entry name" value="Vitelline membrane outer layer protein I (VOMI)"/>
    <property type="match status" value="1"/>
</dbReference>
<name>A0A8X7WZ95_POLSE</name>
<accession>A0A8X7WZ95</accession>
<evidence type="ECO:0000313" key="1">
    <source>
        <dbReference type="EMBL" id="KAG2458104.1"/>
    </source>
</evidence>
<protein>
    <submittedName>
        <fullName evidence="1">VMO1 protein</fullName>
    </submittedName>
</protein>
<sequence>MFTCSDGTVLTGYGQGWGNWDNPSSACERGISGIQTKVERPQGDGDDTALNDVRFNCR</sequence>
<comment type="caution">
    <text evidence="1">The sequence shown here is derived from an EMBL/GenBank/DDBJ whole genome shotgun (WGS) entry which is preliminary data.</text>
</comment>
<dbReference type="Pfam" id="PF03762">
    <property type="entry name" value="VOMI"/>
    <property type="match status" value="1"/>
</dbReference>
<dbReference type="EMBL" id="JAATIS010007298">
    <property type="protein sequence ID" value="KAG2458104.1"/>
    <property type="molecule type" value="Genomic_DNA"/>
</dbReference>
<dbReference type="GO" id="GO:0005615">
    <property type="term" value="C:extracellular space"/>
    <property type="evidence" value="ECO:0007669"/>
    <property type="project" value="TreeGrafter"/>
</dbReference>
<dbReference type="SUPFAM" id="SSF51092">
    <property type="entry name" value="Vitelline membrane outer protein-I (VMO-I)"/>
    <property type="match status" value="1"/>
</dbReference>
<dbReference type="PANTHER" id="PTHR18841:SF2">
    <property type="entry name" value="VITELLINE MEMBRANE OUTER LAYER PROTEIN 1 HOMOLOG"/>
    <property type="match status" value="1"/>
</dbReference>
<dbReference type="Proteomes" id="UP000886611">
    <property type="component" value="Unassembled WGS sequence"/>
</dbReference>
<evidence type="ECO:0000313" key="2">
    <source>
        <dbReference type="Proteomes" id="UP000886611"/>
    </source>
</evidence>
<feature type="non-terminal residue" evidence="1">
    <location>
        <position position="1"/>
    </location>
</feature>
<gene>
    <name evidence="1" type="primary">Vmo1_3</name>
    <name evidence="1" type="ORF">GTO96_0018379</name>
</gene>
<keyword evidence="2" id="KW-1185">Reference proteome</keyword>
<dbReference type="AlphaFoldDB" id="A0A8X7WZ95"/>
<proteinExistence type="predicted"/>
<reference evidence="1 2" key="1">
    <citation type="journal article" date="2021" name="Cell">
        <title>Tracing the genetic footprints of vertebrate landing in non-teleost ray-finned fishes.</title>
        <authorList>
            <person name="Bi X."/>
            <person name="Wang K."/>
            <person name="Yang L."/>
            <person name="Pan H."/>
            <person name="Jiang H."/>
            <person name="Wei Q."/>
            <person name="Fang M."/>
            <person name="Yu H."/>
            <person name="Zhu C."/>
            <person name="Cai Y."/>
            <person name="He Y."/>
            <person name="Gan X."/>
            <person name="Zeng H."/>
            <person name="Yu D."/>
            <person name="Zhu Y."/>
            <person name="Jiang H."/>
            <person name="Qiu Q."/>
            <person name="Yang H."/>
            <person name="Zhang Y.E."/>
            <person name="Wang W."/>
            <person name="Zhu M."/>
            <person name="He S."/>
            <person name="Zhang G."/>
        </authorList>
    </citation>
    <scope>NUCLEOTIDE SEQUENCE [LARGE SCALE GENOMIC DNA]</scope>
    <source>
        <strain evidence="1">Bchr_013</strain>
    </source>
</reference>
<dbReference type="PANTHER" id="PTHR18841">
    <property type="entry name" value="VITELLINE MEMBRANE OUTER LAYER PROTEIN I-RELATED"/>
    <property type="match status" value="1"/>
</dbReference>